<keyword evidence="2" id="KW-1185">Reference proteome</keyword>
<reference evidence="1 2" key="1">
    <citation type="submission" date="2020-08" db="EMBL/GenBank/DDBJ databases">
        <title>Whole genome shotgun sequence of Actinocatenispora thailandica NBRC 105041.</title>
        <authorList>
            <person name="Komaki H."/>
            <person name="Tamura T."/>
        </authorList>
    </citation>
    <scope>NUCLEOTIDE SEQUENCE [LARGE SCALE GENOMIC DNA]</scope>
    <source>
        <strain evidence="1 2">NBRC 105041</strain>
    </source>
</reference>
<dbReference type="EMBL" id="AP023355">
    <property type="protein sequence ID" value="BCJ36023.1"/>
    <property type="molecule type" value="Genomic_DNA"/>
</dbReference>
<protein>
    <submittedName>
        <fullName evidence="1">Uncharacterized protein</fullName>
    </submittedName>
</protein>
<name>A0A7R7HYG7_9ACTN</name>
<accession>A0A7R7HYG7</accession>
<dbReference type="Proteomes" id="UP000611640">
    <property type="component" value="Chromosome"/>
</dbReference>
<sequence>MAVNNVGTRPRRDGARRDLRAWAIAEVRAFGERPPSYFRCADPSGTIRVTLRADDRMVDVDLDPDWRDRFGPEYFDTALLAAYRGALHDCRYVRGLVQLAAGNVGGSGASSLEGRAGAAIDVAVAAAGESGPVPAGCADSVVRSPAGYLRLVRRGGSIRSAHADTRRIGAAPAPLLCHDVLAVFQLALGA</sequence>
<gene>
    <name evidence="1" type="ORF">Athai_35260</name>
</gene>
<proteinExistence type="predicted"/>
<dbReference type="KEGG" id="atl:Athai_35260"/>
<dbReference type="AlphaFoldDB" id="A0A7R7HYG7"/>
<evidence type="ECO:0000313" key="2">
    <source>
        <dbReference type="Proteomes" id="UP000611640"/>
    </source>
</evidence>
<organism evidence="1 2">
    <name type="scientific">Actinocatenispora thailandica</name>
    <dbReference type="NCBI Taxonomy" id="227318"/>
    <lineage>
        <taxon>Bacteria</taxon>
        <taxon>Bacillati</taxon>
        <taxon>Actinomycetota</taxon>
        <taxon>Actinomycetes</taxon>
        <taxon>Micromonosporales</taxon>
        <taxon>Micromonosporaceae</taxon>
        <taxon>Actinocatenispora</taxon>
    </lineage>
</organism>
<evidence type="ECO:0000313" key="1">
    <source>
        <dbReference type="EMBL" id="BCJ36023.1"/>
    </source>
</evidence>